<proteinExistence type="predicted"/>
<keyword evidence="2" id="KW-1185">Reference proteome</keyword>
<organism evidence="2 3">
    <name type="scientific">Macrostomum lignano</name>
    <dbReference type="NCBI Taxonomy" id="282301"/>
    <lineage>
        <taxon>Eukaryota</taxon>
        <taxon>Metazoa</taxon>
        <taxon>Spiralia</taxon>
        <taxon>Lophotrochozoa</taxon>
        <taxon>Platyhelminthes</taxon>
        <taxon>Rhabditophora</taxon>
        <taxon>Macrostomorpha</taxon>
        <taxon>Macrostomida</taxon>
        <taxon>Macrostomidae</taxon>
        <taxon>Macrostomum</taxon>
    </lineage>
</organism>
<evidence type="ECO:0000313" key="3">
    <source>
        <dbReference type="WBParaSite" id="maker-unitig_24289-snap-gene-0.2-mRNA-1"/>
    </source>
</evidence>
<protein>
    <submittedName>
        <fullName evidence="3">Zinc finger protein</fullName>
    </submittedName>
</protein>
<name>A0A1I8F840_9PLAT</name>
<dbReference type="WBParaSite" id="maker-unitig_24289-snap-gene-0.2-mRNA-1">
    <property type="protein sequence ID" value="maker-unitig_24289-snap-gene-0.2-mRNA-1"/>
    <property type="gene ID" value="maker-unitig_24289-snap-gene-0.2"/>
</dbReference>
<accession>A0A1I8F840</accession>
<dbReference type="Proteomes" id="UP000095280">
    <property type="component" value="Unplaced"/>
</dbReference>
<feature type="region of interest" description="Disordered" evidence="1">
    <location>
        <begin position="1"/>
        <end position="26"/>
    </location>
</feature>
<dbReference type="AlphaFoldDB" id="A0A1I8F840"/>
<feature type="compositionally biased region" description="Basic residues" evidence="1">
    <location>
        <begin position="64"/>
        <end position="81"/>
    </location>
</feature>
<evidence type="ECO:0000256" key="1">
    <source>
        <dbReference type="SAM" id="MobiDB-lite"/>
    </source>
</evidence>
<feature type="region of interest" description="Disordered" evidence="1">
    <location>
        <begin position="64"/>
        <end position="103"/>
    </location>
</feature>
<evidence type="ECO:0000313" key="2">
    <source>
        <dbReference type="Proteomes" id="UP000095280"/>
    </source>
</evidence>
<sequence>KRLAPQHGRAARQPGRGRPAAKRGAEEGRLLSWLGARGAELPAITAQAASARAARCPPRLLRHREKSRRRCKCRRDGRRGNRLAAEEGAGRSDGWSSSQLTERTRAAQAEALPRFGQAGICRAAWRLPISSCLLLSFLTRRLEQADPLD</sequence>
<reference evidence="3" key="1">
    <citation type="submission" date="2016-11" db="UniProtKB">
        <authorList>
            <consortium name="WormBaseParasite"/>
        </authorList>
    </citation>
    <scope>IDENTIFICATION</scope>
</reference>